<dbReference type="PROSITE" id="PS51831">
    <property type="entry name" value="HD"/>
    <property type="match status" value="1"/>
</dbReference>
<organism evidence="2 3">
    <name type="scientific">Lacrimispora amygdalina</name>
    <dbReference type="NCBI Taxonomy" id="253257"/>
    <lineage>
        <taxon>Bacteria</taxon>
        <taxon>Bacillati</taxon>
        <taxon>Bacillota</taxon>
        <taxon>Clostridia</taxon>
        <taxon>Lachnospirales</taxon>
        <taxon>Lachnospiraceae</taxon>
        <taxon>Lacrimispora</taxon>
    </lineage>
</organism>
<dbReference type="CDD" id="cd00077">
    <property type="entry name" value="HDc"/>
    <property type="match status" value="1"/>
</dbReference>
<dbReference type="Pfam" id="PF01966">
    <property type="entry name" value="HD"/>
    <property type="match status" value="1"/>
</dbReference>
<dbReference type="Proteomes" id="UP000260680">
    <property type="component" value="Unassembled WGS sequence"/>
</dbReference>
<dbReference type="RefSeq" id="WP_117417190.1">
    <property type="nucleotide sequence ID" value="NZ_QOHO01000031.1"/>
</dbReference>
<protein>
    <submittedName>
        <fullName evidence="2">HD domain-containing protein</fullName>
    </submittedName>
</protein>
<dbReference type="SUPFAM" id="SSF109604">
    <property type="entry name" value="HD-domain/PDEase-like"/>
    <property type="match status" value="1"/>
</dbReference>
<dbReference type="SMART" id="SM00471">
    <property type="entry name" value="HDc"/>
    <property type="match status" value="1"/>
</dbReference>
<dbReference type="InterPro" id="IPR003607">
    <property type="entry name" value="HD/PDEase_dom"/>
</dbReference>
<reference evidence="2 3" key="1">
    <citation type="submission" date="2018-07" db="EMBL/GenBank/DDBJ databases">
        <title>New species, Clostridium PI-S10-A1B.</title>
        <authorList>
            <person name="Krishna G."/>
            <person name="Summeta K."/>
            <person name="Shikha S."/>
            <person name="Prabhu P.B."/>
            <person name="Suresh K."/>
        </authorList>
    </citation>
    <scope>NUCLEOTIDE SEQUENCE [LARGE SCALE GENOMIC DNA]</scope>
    <source>
        <strain evidence="2 3">PI-S10-A1B</strain>
    </source>
</reference>
<dbReference type="InterPro" id="IPR006675">
    <property type="entry name" value="HDIG_dom"/>
</dbReference>
<dbReference type="AlphaFoldDB" id="A0A3E2NCS2"/>
<feature type="domain" description="HD" evidence="1">
    <location>
        <begin position="33"/>
        <end position="135"/>
    </location>
</feature>
<dbReference type="InterPro" id="IPR006674">
    <property type="entry name" value="HD_domain"/>
</dbReference>
<proteinExistence type="predicted"/>
<name>A0A3E2NCS2_9FIRM</name>
<evidence type="ECO:0000313" key="3">
    <source>
        <dbReference type="Proteomes" id="UP000260680"/>
    </source>
</evidence>
<dbReference type="EMBL" id="QOHO01000031">
    <property type="protein sequence ID" value="RFZ78764.1"/>
    <property type="molecule type" value="Genomic_DNA"/>
</dbReference>
<sequence length="158" mass="18024">MERINKIINSQEYIDWLSKINQSEKNRIFCGHSFSHLLDVARIMYLETLTKGYDYSQELVYSAALLHDIGRSIEYSAGADHAREGAVIAKKLLEDAGFSRHEVDEITLAIANHNAKDTSHTLSQLLQFADKKSRNCFLCSAQAQCNWKQQDKNMEVTL</sequence>
<dbReference type="Gene3D" id="1.10.3210.10">
    <property type="entry name" value="Hypothetical protein af1432"/>
    <property type="match status" value="1"/>
</dbReference>
<gene>
    <name evidence="2" type="ORF">DS742_11675</name>
</gene>
<evidence type="ECO:0000259" key="1">
    <source>
        <dbReference type="PROSITE" id="PS51831"/>
    </source>
</evidence>
<dbReference type="NCBIfam" id="TIGR00277">
    <property type="entry name" value="HDIG"/>
    <property type="match status" value="1"/>
</dbReference>
<evidence type="ECO:0000313" key="2">
    <source>
        <dbReference type="EMBL" id="RFZ78764.1"/>
    </source>
</evidence>
<accession>A0A3E2NCS2</accession>
<dbReference type="OrthoDB" id="1669667at2"/>
<comment type="caution">
    <text evidence="2">The sequence shown here is derived from an EMBL/GenBank/DDBJ whole genome shotgun (WGS) entry which is preliminary data.</text>
</comment>